<reference evidence="1 2" key="1">
    <citation type="submission" date="2016-10" db="EMBL/GenBank/DDBJ databases">
        <authorList>
            <person name="de Groot N.N."/>
        </authorList>
    </citation>
    <scope>NUCLEOTIDE SEQUENCE [LARGE SCALE GENOMIC DNA]</scope>
    <source>
        <strain evidence="1 2">DSM 19706</strain>
    </source>
</reference>
<evidence type="ECO:0000313" key="2">
    <source>
        <dbReference type="Proteomes" id="UP000199308"/>
    </source>
</evidence>
<dbReference type="InterPro" id="IPR038765">
    <property type="entry name" value="Papain-like_cys_pep_sf"/>
</dbReference>
<accession>A0A1I0FNB0</accession>
<dbReference type="SUPFAM" id="SSF54001">
    <property type="entry name" value="Cysteine proteinases"/>
    <property type="match status" value="1"/>
</dbReference>
<proteinExistence type="predicted"/>
<dbReference type="OrthoDB" id="5292465at2"/>
<keyword evidence="2" id="KW-1185">Reference proteome</keyword>
<dbReference type="RefSeq" id="WP_093330161.1">
    <property type="nucleotide sequence ID" value="NZ_AP027363.1"/>
</dbReference>
<evidence type="ECO:0000313" key="1">
    <source>
        <dbReference type="EMBL" id="SET58998.1"/>
    </source>
</evidence>
<name>A0A1I0FNB0_THASX</name>
<protein>
    <recommendedName>
        <fullName evidence="3">Peptidase C1A papain C-terminal domain-containing protein</fullName>
    </recommendedName>
</protein>
<sequence>MTDNHLKSKTTYLIKVACHHKLKALSTCLDTTIARISSNILPLIAVFLFSISTNSYADEQQKLPSESSKQESSEVQLDSDFIWANQELDDLWFHVEYLAYQKQYVKEDETITEHYETATKPLVRDQGGYGICYAMAPTSLIDQACMKAGLCSEEVNISVLDVISQTSLGNDAYYGLDGGYSVNVGVRLNQKEKLRFATEQCAPYEVIMVEFTPEIYSPNFVFNIESYPRLHGLQKVHQDLMSKVSKNEHCQPCDAEYFNQFYEFDELLLSRLKSATAKTINYESYEAFLSAVIVPEECHQEGKVLALPEMTFKGRATASKQDFRDMIIDKVKNDYPLVVSSCTDVRACLSDKGAVINCPKKDRVRACAPHSYIIDGFRKICSKDQCRNQYRVHNSWRFDFQIYHDNGWVNEDSLYDAYTRYDDQMLIFLEFEQTTSIKKSEAE</sequence>
<dbReference type="AlphaFoldDB" id="A0A1I0FNB0"/>
<evidence type="ECO:0008006" key="3">
    <source>
        <dbReference type="Google" id="ProtNLM"/>
    </source>
</evidence>
<organism evidence="1 2">
    <name type="scientific">Thalassotalea agarivorans</name>
    <name type="common">Thalassomonas agarivorans</name>
    <dbReference type="NCBI Taxonomy" id="349064"/>
    <lineage>
        <taxon>Bacteria</taxon>
        <taxon>Pseudomonadati</taxon>
        <taxon>Pseudomonadota</taxon>
        <taxon>Gammaproteobacteria</taxon>
        <taxon>Alteromonadales</taxon>
        <taxon>Colwelliaceae</taxon>
        <taxon>Thalassotalea</taxon>
    </lineage>
</organism>
<gene>
    <name evidence="1" type="ORF">SAMN05660429_02185</name>
</gene>
<dbReference type="EMBL" id="FOHK01000009">
    <property type="protein sequence ID" value="SET58998.1"/>
    <property type="molecule type" value="Genomic_DNA"/>
</dbReference>
<dbReference type="Gene3D" id="3.90.70.10">
    <property type="entry name" value="Cysteine proteinases"/>
    <property type="match status" value="1"/>
</dbReference>
<dbReference type="STRING" id="349064.SAMN05660429_02185"/>
<dbReference type="Proteomes" id="UP000199308">
    <property type="component" value="Unassembled WGS sequence"/>
</dbReference>